<dbReference type="InterPro" id="IPR041527">
    <property type="entry name" value="YhcG_N"/>
</dbReference>
<dbReference type="Proteomes" id="UP000295438">
    <property type="component" value="Unassembled WGS sequence"/>
</dbReference>
<dbReference type="InterPro" id="IPR011856">
    <property type="entry name" value="tRNA_endonuc-like_dom_sf"/>
</dbReference>
<comment type="caution">
    <text evidence="3">The sequence shown here is derived from an EMBL/GenBank/DDBJ whole genome shotgun (WGS) entry which is preliminary data.</text>
</comment>
<proteinExistence type="predicted"/>
<reference evidence="3 4" key="1">
    <citation type="submission" date="2019-03" db="EMBL/GenBank/DDBJ databases">
        <title>Algoriphagus aquimaris sp. nov., isolated form marine sediment in Pohang, Korea.</title>
        <authorList>
            <person name="Kim J."/>
            <person name="Yoon S.-H."/>
            <person name="Lee S.-S."/>
        </authorList>
    </citation>
    <scope>NUCLEOTIDE SEQUENCE [LARGE SCALE GENOMIC DNA]</scope>
    <source>
        <strain evidence="3 4">F21</strain>
    </source>
</reference>
<gene>
    <name evidence="3" type="ORF">E1898_04800</name>
</gene>
<accession>A0A4V3ARV4</accession>
<dbReference type="GO" id="GO:0003676">
    <property type="term" value="F:nucleic acid binding"/>
    <property type="evidence" value="ECO:0007669"/>
    <property type="project" value="InterPro"/>
</dbReference>
<protein>
    <submittedName>
        <fullName evidence="3">DUF1016 domain-containing protein</fullName>
    </submittedName>
</protein>
<evidence type="ECO:0000259" key="2">
    <source>
        <dbReference type="Pfam" id="PF17761"/>
    </source>
</evidence>
<dbReference type="RefSeq" id="WP_133390047.1">
    <property type="nucleotide sequence ID" value="NZ_SMUW01000028.1"/>
</dbReference>
<dbReference type="Pfam" id="PF17761">
    <property type="entry name" value="DUF1016_N"/>
    <property type="match status" value="1"/>
</dbReference>
<dbReference type="PANTHER" id="PTHR30547">
    <property type="entry name" value="UNCHARACTERIZED PROTEIN YHCG-RELATED"/>
    <property type="match status" value="1"/>
</dbReference>
<dbReference type="PANTHER" id="PTHR30547:SF5">
    <property type="entry name" value="NUCLEASE YHCG-RELATED"/>
    <property type="match status" value="1"/>
</dbReference>
<evidence type="ECO:0000259" key="1">
    <source>
        <dbReference type="Pfam" id="PF06250"/>
    </source>
</evidence>
<dbReference type="Pfam" id="PF06250">
    <property type="entry name" value="YhcG_C"/>
    <property type="match status" value="1"/>
</dbReference>
<feature type="domain" description="YhcG N-terminal" evidence="2">
    <location>
        <begin position="16"/>
        <end position="150"/>
    </location>
</feature>
<evidence type="ECO:0000313" key="3">
    <source>
        <dbReference type="EMBL" id="TDK47997.1"/>
    </source>
</evidence>
<dbReference type="AlphaFoldDB" id="A0A4V3ARV4"/>
<sequence>MKRSPQTNSYTSLKKEISQLLIAGREQAGRAVNTILVQTYWQIGRHIVEFEQGGEAKSEYGSNLLDRLSRDLTLEFGKGFSRSNLFQIRSLYINFPKIQTLSGQLSWSHYCEILKSDNELEINFYTKQCEKENWSVRELKRQMKSMLFHRLALSKEKDEILQLSQKGAEFQHPKDLIKDPYVFEFLGLQNQSTYSEGELETQLIQNLQGFLLELGKGFAFIGQQYRISLANRHFYVDLVFYHRILKCFVLIDLKRGEIDHQDIGQMNLYLNYFRKEENVEGDNPPIGIVLGAYKDHILVEYATDNINNQLFVSKYQLYLPNKEELAKELERHLTNN</sequence>
<keyword evidence="4" id="KW-1185">Reference proteome</keyword>
<organism evidence="3 4">
    <name type="scientific">Algoriphagus formosus</name>
    <dbReference type="NCBI Taxonomy" id="2007308"/>
    <lineage>
        <taxon>Bacteria</taxon>
        <taxon>Pseudomonadati</taxon>
        <taxon>Bacteroidota</taxon>
        <taxon>Cytophagia</taxon>
        <taxon>Cytophagales</taxon>
        <taxon>Cyclobacteriaceae</taxon>
        <taxon>Algoriphagus</taxon>
    </lineage>
</organism>
<feature type="domain" description="YhcG PDDEXK nuclease" evidence="1">
    <location>
        <begin position="175"/>
        <end position="329"/>
    </location>
</feature>
<dbReference type="InterPro" id="IPR009362">
    <property type="entry name" value="YhcG_C"/>
</dbReference>
<dbReference type="EMBL" id="SMUW01000028">
    <property type="protein sequence ID" value="TDK47997.1"/>
    <property type="molecule type" value="Genomic_DNA"/>
</dbReference>
<evidence type="ECO:0000313" key="4">
    <source>
        <dbReference type="Proteomes" id="UP000295438"/>
    </source>
</evidence>
<name>A0A4V3ARV4_9BACT</name>
<dbReference type="InterPro" id="IPR053148">
    <property type="entry name" value="PD-DEXK-like_domain"/>
</dbReference>
<dbReference type="Gene3D" id="3.40.1350.10">
    <property type="match status" value="1"/>
</dbReference>